<evidence type="ECO:0000313" key="4">
    <source>
        <dbReference type="Proteomes" id="UP000736583"/>
    </source>
</evidence>
<reference evidence="3 4" key="1">
    <citation type="submission" date="2021-06" db="EMBL/GenBank/DDBJ databases">
        <authorList>
            <person name="Sun Q."/>
            <person name="Li D."/>
        </authorList>
    </citation>
    <scope>NUCLEOTIDE SEQUENCE [LARGE SCALE GENOMIC DNA]</scope>
    <source>
        <strain evidence="3 4">MSJ-4</strain>
    </source>
</reference>
<dbReference type="RefSeq" id="WP_216457815.1">
    <property type="nucleotide sequence ID" value="NZ_JAHLQL010000007.1"/>
</dbReference>
<keyword evidence="4" id="KW-1185">Reference proteome</keyword>
<dbReference type="PROSITE" id="PS50983">
    <property type="entry name" value="FE_B12_PBP"/>
    <property type="match status" value="1"/>
</dbReference>
<dbReference type="PANTHER" id="PTHR30535">
    <property type="entry name" value="VITAMIN B12-BINDING PROTEIN"/>
    <property type="match status" value="1"/>
</dbReference>
<name>A0ABS6F3R0_9CLOT</name>
<proteinExistence type="inferred from homology"/>
<dbReference type="Pfam" id="PF01497">
    <property type="entry name" value="Peripla_BP_2"/>
    <property type="match status" value="1"/>
</dbReference>
<accession>A0ABS6F3R0</accession>
<sequence>MKKSKKLLSLFLIFILSVTFLYGCAKNGETKPAGNNSKEETKISIKDSTGKDIEINLPVNKVITLNRQTSEALKVLGVGEKVIATGDNTVKYNPYLGFNELPDLGVDKINIEEVLSLKPDIVFAHTNRNTEVLEEKLEPVGIKVVRIDNYLPEKMDEEMRLLGKIFNKADRAEEYIKWKNDLEKLTTERVKSIPDNERKNVMALSSGALNSKNTFNIFPSKSQGGKPGVGEGYATILAGGMDAAGELEWDPTKKSTTINVDSEYVISKNPQVITLNGTWLGGYNETDPGKFKEVVENIMKNETIAKLEAGKNKEMYIFHTDMLGANKRSIGLLQLAKYLYPEKFEDVDALKYAKEYFEKWIETDYKGIWFYSVKDDFK</sequence>
<dbReference type="EMBL" id="JAHLQL010000007">
    <property type="protein sequence ID" value="MBU5593130.1"/>
    <property type="molecule type" value="Genomic_DNA"/>
</dbReference>
<dbReference type="Proteomes" id="UP000736583">
    <property type="component" value="Unassembled WGS sequence"/>
</dbReference>
<evidence type="ECO:0000259" key="2">
    <source>
        <dbReference type="PROSITE" id="PS50983"/>
    </source>
</evidence>
<feature type="domain" description="Fe/B12 periplasmic-binding" evidence="2">
    <location>
        <begin position="61"/>
        <end position="347"/>
    </location>
</feature>
<protein>
    <submittedName>
        <fullName evidence="3">ABC transporter substrate-binding protein</fullName>
    </submittedName>
</protein>
<comment type="caution">
    <text evidence="3">The sequence shown here is derived from an EMBL/GenBank/DDBJ whole genome shotgun (WGS) entry which is preliminary data.</text>
</comment>
<dbReference type="InterPro" id="IPR050902">
    <property type="entry name" value="ABC_Transporter_SBP"/>
</dbReference>
<dbReference type="PROSITE" id="PS51257">
    <property type="entry name" value="PROKAR_LIPOPROTEIN"/>
    <property type="match status" value="1"/>
</dbReference>
<dbReference type="PANTHER" id="PTHR30535:SF34">
    <property type="entry name" value="MOLYBDATE-BINDING PROTEIN MOLA"/>
    <property type="match status" value="1"/>
</dbReference>
<gene>
    <name evidence="3" type="ORF">KQI89_15380</name>
</gene>
<evidence type="ECO:0000256" key="1">
    <source>
        <dbReference type="ARBA" id="ARBA00008814"/>
    </source>
</evidence>
<comment type="similarity">
    <text evidence="1">Belongs to the bacterial solute-binding protein 8 family.</text>
</comment>
<dbReference type="InterPro" id="IPR002491">
    <property type="entry name" value="ABC_transptr_periplasmic_BD"/>
</dbReference>
<organism evidence="3 4">
    <name type="scientific">Clostridium simiarum</name>
    <dbReference type="NCBI Taxonomy" id="2841506"/>
    <lineage>
        <taxon>Bacteria</taxon>
        <taxon>Bacillati</taxon>
        <taxon>Bacillota</taxon>
        <taxon>Clostridia</taxon>
        <taxon>Eubacteriales</taxon>
        <taxon>Clostridiaceae</taxon>
        <taxon>Clostridium</taxon>
    </lineage>
</organism>
<evidence type="ECO:0000313" key="3">
    <source>
        <dbReference type="EMBL" id="MBU5593130.1"/>
    </source>
</evidence>